<evidence type="ECO:0000313" key="1">
    <source>
        <dbReference type="Proteomes" id="UP000492821"/>
    </source>
</evidence>
<reference evidence="2" key="2">
    <citation type="submission" date="2020-10" db="UniProtKB">
        <authorList>
            <consortium name="WormBaseParasite"/>
        </authorList>
    </citation>
    <scope>IDENTIFICATION</scope>
</reference>
<organism evidence="1 2">
    <name type="scientific">Panagrellus redivivus</name>
    <name type="common">Microworm</name>
    <dbReference type="NCBI Taxonomy" id="6233"/>
    <lineage>
        <taxon>Eukaryota</taxon>
        <taxon>Metazoa</taxon>
        <taxon>Ecdysozoa</taxon>
        <taxon>Nematoda</taxon>
        <taxon>Chromadorea</taxon>
        <taxon>Rhabditida</taxon>
        <taxon>Tylenchina</taxon>
        <taxon>Panagrolaimomorpha</taxon>
        <taxon>Panagrolaimoidea</taxon>
        <taxon>Panagrolaimidae</taxon>
        <taxon>Panagrellus</taxon>
    </lineage>
</organism>
<dbReference type="AlphaFoldDB" id="A0A7E4ZYT9"/>
<evidence type="ECO:0000313" key="2">
    <source>
        <dbReference type="WBParaSite" id="Pan_g363.t1"/>
    </source>
</evidence>
<dbReference type="WBParaSite" id="Pan_g363.t1">
    <property type="protein sequence ID" value="Pan_g363.t1"/>
    <property type="gene ID" value="Pan_g363"/>
</dbReference>
<proteinExistence type="predicted"/>
<keyword evidence="1" id="KW-1185">Reference proteome</keyword>
<accession>A0A7E4ZYT9</accession>
<dbReference type="Proteomes" id="UP000492821">
    <property type="component" value="Unassembled WGS sequence"/>
</dbReference>
<reference evidence="1" key="1">
    <citation type="journal article" date="2013" name="Genetics">
        <title>The draft genome and transcriptome of Panagrellus redivivus are shaped by the harsh demands of a free-living lifestyle.</title>
        <authorList>
            <person name="Srinivasan J."/>
            <person name="Dillman A.R."/>
            <person name="Macchietto M.G."/>
            <person name="Heikkinen L."/>
            <person name="Lakso M."/>
            <person name="Fracchia K.M."/>
            <person name="Antoshechkin I."/>
            <person name="Mortazavi A."/>
            <person name="Wong G."/>
            <person name="Sternberg P.W."/>
        </authorList>
    </citation>
    <scope>NUCLEOTIDE SEQUENCE [LARGE SCALE GENOMIC DNA]</scope>
    <source>
        <strain evidence="1">MT8872</strain>
    </source>
</reference>
<sequence>MQNHGNLPNGFTQRLVDVAPIEILHKVRQTYPNLEEGHSHRSKYCDQLYITDNETVFKWASKKVFLFRIFKYLYWLVRWKFDLTSFKPTWHAVLYVDDIAEMGRPIWVTDTLVLHCQSIEAFEKLIPYICGPYTRLMIHGDSISLDQLKRLMKATVRKAEITAEIELKSDEYADAVQMVMQHVRGYRYNFNLDSTPKLITEVKSAAECDRYLRALSQEKNLNVVH</sequence>
<name>A0A7E4ZYT9_PANRE</name>
<protein>
    <submittedName>
        <fullName evidence="2">CRAL-TRIO domain-containing protein</fullName>
    </submittedName>
</protein>